<accession>A0A847R3T0</accession>
<keyword evidence="5 9" id="KW-0378">Hydrolase</keyword>
<reference evidence="9 10" key="1">
    <citation type="submission" date="2020-04" db="EMBL/GenBank/DDBJ databases">
        <title>Marinomonas sp. M1K-6 isolated from the deep seawater of the Mariana Trench.</title>
        <authorList>
            <person name="Li Y."/>
        </authorList>
    </citation>
    <scope>NUCLEOTIDE SEQUENCE [LARGE SCALE GENOMIC DNA]</scope>
    <source>
        <strain evidence="9 10">M1K-6</strain>
    </source>
</reference>
<comment type="caution">
    <text evidence="9">The sequence shown here is derived from an EMBL/GenBank/DDBJ whole genome shotgun (WGS) entry which is preliminary data.</text>
</comment>
<keyword evidence="4 8" id="KW-0732">Signal</keyword>
<dbReference type="GO" id="GO:0046872">
    <property type="term" value="F:metal ion binding"/>
    <property type="evidence" value="ECO:0007669"/>
    <property type="project" value="UniProtKB-KW"/>
</dbReference>
<evidence type="ECO:0000256" key="8">
    <source>
        <dbReference type="SAM" id="SignalP"/>
    </source>
</evidence>
<keyword evidence="3" id="KW-0479">Metal-binding</keyword>
<comment type="similarity">
    <text evidence="1">Belongs to the tannase family.</text>
</comment>
<proteinExistence type="inferred from homology"/>
<keyword evidence="2" id="KW-0719">Serine esterase</keyword>
<sequence length="554" mass="61161">MRTLFIVLAPVIVLSMLTSHSTLANGASCQALPTQAPDNVSIKTTMMAPDKDVRSAYCLVSGVMAQRMGVDDKAYSIQFELRLPHFWQGRFAYQFNGGNDGEVKPALGKVTGLKGYQYAINQGFAVVSSNGGHDANANPERGLVGGAVFGHDPEARRDYGYAAVEKLNPVARFLVESYYESPIRYSYGLGQSNGGRMAMVAATRFPDSFDGLLVGYPGFNLPKAALQHAWDIQALHRVNADISQSLTQRDVTFFSNKLLEQCDTLDGISDDMIFAADACQKVFEPKALVCKNEFDRDCLPLLKVAALIKMHRGPHNSKNQALYSDWVYDAGIRSNNWRMWKVASPVSAWNNKPIIGVMGAASLAHVFTTPFTNVAGDIYSLENYLLKFDFDKDAPKIYSTNQQFKASAMAIMTPPDAAKPKLTEFKQNGGKMIIFHGNSDPVFSVKDTMRWYDFLDFGLVGRAHQFVRLYRVPGMSHGAGGPSADQFDMLQPLISWVERNQAPQEIVAATRADNPEITPRMVGMTRPLCPYPAYAKYHKGDFLTASSFQCVVAK</sequence>
<evidence type="ECO:0000256" key="2">
    <source>
        <dbReference type="ARBA" id="ARBA00022487"/>
    </source>
</evidence>
<name>A0A847R3T0_9GAMM</name>
<evidence type="ECO:0000313" key="9">
    <source>
        <dbReference type="EMBL" id="NLQ17053.1"/>
    </source>
</evidence>
<keyword evidence="7" id="KW-1015">Disulfide bond</keyword>
<evidence type="ECO:0000313" key="10">
    <source>
        <dbReference type="Proteomes" id="UP000586067"/>
    </source>
</evidence>
<dbReference type="InterPro" id="IPR011118">
    <property type="entry name" value="Tannase/feruloyl_esterase"/>
</dbReference>
<dbReference type="SUPFAM" id="SSF53474">
    <property type="entry name" value="alpha/beta-Hydrolases"/>
    <property type="match status" value="1"/>
</dbReference>
<dbReference type="GO" id="GO:0052689">
    <property type="term" value="F:carboxylic ester hydrolase activity"/>
    <property type="evidence" value="ECO:0007669"/>
    <property type="project" value="UniProtKB-KW"/>
</dbReference>
<evidence type="ECO:0000256" key="7">
    <source>
        <dbReference type="ARBA" id="ARBA00023157"/>
    </source>
</evidence>
<protein>
    <submittedName>
        <fullName evidence="9">Tannase/feruloyl esterase family alpha/beta hydrolase</fullName>
    </submittedName>
</protein>
<dbReference type="PANTHER" id="PTHR33938">
    <property type="entry name" value="FERULOYL ESTERASE B-RELATED"/>
    <property type="match status" value="1"/>
</dbReference>
<evidence type="ECO:0000256" key="6">
    <source>
        <dbReference type="ARBA" id="ARBA00022837"/>
    </source>
</evidence>
<evidence type="ECO:0000256" key="4">
    <source>
        <dbReference type="ARBA" id="ARBA00022729"/>
    </source>
</evidence>
<dbReference type="AlphaFoldDB" id="A0A847R3T0"/>
<dbReference type="EMBL" id="JABAEK010000004">
    <property type="protein sequence ID" value="NLQ17053.1"/>
    <property type="molecule type" value="Genomic_DNA"/>
</dbReference>
<organism evidence="9 10">
    <name type="scientific">Marinomonas profundi</name>
    <dbReference type="NCBI Taxonomy" id="2726122"/>
    <lineage>
        <taxon>Bacteria</taxon>
        <taxon>Pseudomonadati</taxon>
        <taxon>Pseudomonadota</taxon>
        <taxon>Gammaproteobacteria</taxon>
        <taxon>Oceanospirillales</taxon>
        <taxon>Oceanospirillaceae</taxon>
        <taxon>Marinomonas</taxon>
    </lineage>
</organism>
<dbReference type="Proteomes" id="UP000586067">
    <property type="component" value="Unassembled WGS sequence"/>
</dbReference>
<keyword evidence="6" id="KW-0106">Calcium</keyword>
<dbReference type="Gene3D" id="3.40.50.1820">
    <property type="entry name" value="alpha/beta hydrolase"/>
    <property type="match status" value="1"/>
</dbReference>
<dbReference type="PANTHER" id="PTHR33938:SF15">
    <property type="entry name" value="FERULOYL ESTERASE B-RELATED"/>
    <property type="match status" value="1"/>
</dbReference>
<feature type="chain" id="PRO_5032504104" evidence="8">
    <location>
        <begin position="25"/>
        <end position="554"/>
    </location>
</feature>
<evidence type="ECO:0000256" key="5">
    <source>
        <dbReference type="ARBA" id="ARBA00022801"/>
    </source>
</evidence>
<keyword evidence="10" id="KW-1185">Reference proteome</keyword>
<evidence type="ECO:0000256" key="1">
    <source>
        <dbReference type="ARBA" id="ARBA00006249"/>
    </source>
</evidence>
<evidence type="ECO:0000256" key="3">
    <source>
        <dbReference type="ARBA" id="ARBA00022723"/>
    </source>
</evidence>
<dbReference type="RefSeq" id="WP_168823564.1">
    <property type="nucleotide sequence ID" value="NZ_CP073013.1"/>
</dbReference>
<gene>
    <name evidence="9" type="ORF">HGG82_05370</name>
</gene>
<dbReference type="InterPro" id="IPR029058">
    <property type="entry name" value="AB_hydrolase_fold"/>
</dbReference>
<dbReference type="Pfam" id="PF07519">
    <property type="entry name" value="Tannase"/>
    <property type="match status" value="1"/>
</dbReference>
<feature type="signal peptide" evidence="8">
    <location>
        <begin position="1"/>
        <end position="24"/>
    </location>
</feature>